<dbReference type="Proteomes" id="UP000198788">
    <property type="component" value="Unassembled WGS sequence"/>
</dbReference>
<dbReference type="AlphaFoldDB" id="A0A1I6SZ92"/>
<dbReference type="GO" id="GO:0008170">
    <property type="term" value="F:N-methyltransferase activity"/>
    <property type="evidence" value="ECO:0007669"/>
    <property type="project" value="UniProtKB-ARBA"/>
</dbReference>
<dbReference type="InterPro" id="IPR002052">
    <property type="entry name" value="DNA_methylase_N6_adenine_CS"/>
</dbReference>
<dbReference type="EMBL" id="FOZV01000006">
    <property type="protein sequence ID" value="SFS82160.1"/>
    <property type="molecule type" value="Genomic_DNA"/>
</dbReference>
<gene>
    <name evidence="4" type="ORF">SAMN05192570_2816</name>
</gene>
<dbReference type="InterPro" id="IPR029063">
    <property type="entry name" value="SAM-dependent_MTases_sf"/>
</dbReference>
<reference evidence="5" key="1">
    <citation type="submission" date="2016-10" db="EMBL/GenBank/DDBJ databases">
        <authorList>
            <person name="Varghese N."/>
            <person name="Submissions S."/>
        </authorList>
    </citation>
    <scope>NUCLEOTIDE SEQUENCE [LARGE SCALE GENOMIC DNA]</scope>
    <source>
        <strain evidence="5">CGMCC 1.10683</strain>
    </source>
</reference>
<dbReference type="SUPFAM" id="SSF53335">
    <property type="entry name" value="S-adenosyl-L-methionine-dependent methyltransferases"/>
    <property type="match status" value="1"/>
</dbReference>
<keyword evidence="2" id="KW-0949">S-adenosyl-L-methionine</keyword>
<dbReference type="Gene3D" id="3.40.50.150">
    <property type="entry name" value="Vaccinia Virus protein VP39"/>
    <property type="match status" value="1"/>
</dbReference>
<dbReference type="GO" id="GO:0032259">
    <property type="term" value="P:methylation"/>
    <property type="evidence" value="ECO:0007669"/>
    <property type="project" value="UniProtKB-KW"/>
</dbReference>
<dbReference type="STRING" id="871741.SAMN05192570_2816"/>
<feature type="domain" description="Methyltransferase small" evidence="3">
    <location>
        <begin position="34"/>
        <end position="126"/>
    </location>
</feature>
<keyword evidence="1 4" id="KW-0489">Methyltransferase</keyword>
<evidence type="ECO:0000256" key="1">
    <source>
        <dbReference type="ARBA" id="ARBA00022603"/>
    </source>
</evidence>
<dbReference type="InterPro" id="IPR050210">
    <property type="entry name" value="tRNA_Adenine-N(6)_MTase"/>
</dbReference>
<dbReference type="InterPro" id="IPR007848">
    <property type="entry name" value="Small_mtfrase_dom"/>
</dbReference>
<keyword evidence="5" id="KW-1185">Reference proteome</keyword>
<dbReference type="Pfam" id="PF05175">
    <property type="entry name" value="MTS"/>
    <property type="match status" value="1"/>
</dbReference>
<evidence type="ECO:0000256" key="2">
    <source>
        <dbReference type="ARBA" id="ARBA00022691"/>
    </source>
</evidence>
<protein>
    <submittedName>
        <fullName evidence="4">tRNA1(Val) A37 N6-methylase TrmN6</fullName>
    </submittedName>
</protein>
<dbReference type="PROSITE" id="PS00092">
    <property type="entry name" value="N6_MTASE"/>
    <property type="match status" value="1"/>
</dbReference>
<evidence type="ECO:0000313" key="4">
    <source>
        <dbReference type="EMBL" id="SFS82160.1"/>
    </source>
</evidence>
<accession>A0A1I6SZ92</accession>
<dbReference type="GO" id="GO:0003676">
    <property type="term" value="F:nucleic acid binding"/>
    <property type="evidence" value="ECO:0007669"/>
    <property type="project" value="InterPro"/>
</dbReference>
<evidence type="ECO:0000313" key="5">
    <source>
        <dbReference type="Proteomes" id="UP000198788"/>
    </source>
</evidence>
<dbReference type="PANTHER" id="PTHR47739">
    <property type="entry name" value="TRNA1(VAL) (ADENINE(37)-N6)-METHYLTRANSFERASE"/>
    <property type="match status" value="1"/>
</dbReference>
<dbReference type="PANTHER" id="PTHR47739:SF1">
    <property type="entry name" value="TRNA1(VAL) (ADENINE(37)-N6)-METHYLTRANSFERASE"/>
    <property type="match status" value="1"/>
</dbReference>
<name>A0A1I6SZ92_9CAUL</name>
<organism evidence="4 5">
    <name type="scientific">Brevundimonas viscosa</name>
    <dbReference type="NCBI Taxonomy" id="871741"/>
    <lineage>
        <taxon>Bacteria</taxon>
        <taxon>Pseudomonadati</taxon>
        <taxon>Pseudomonadota</taxon>
        <taxon>Alphaproteobacteria</taxon>
        <taxon>Caulobacterales</taxon>
        <taxon>Caulobacteraceae</taxon>
        <taxon>Brevundimonas</taxon>
    </lineage>
</organism>
<keyword evidence="1 4" id="KW-0808">Transferase</keyword>
<dbReference type="RefSeq" id="WP_245777261.1">
    <property type="nucleotide sequence ID" value="NZ_FOZV01000006.1"/>
</dbReference>
<proteinExistence type="predicted"/>
<evidence type="ECO:0000259" key="3">
    <source>
        <dbReference type="Pfam" id="PF05175"/>
    </source>
</evidence>
<dbReference type="CDD" id="cd02440">
    <property type="entry name" value="AdoMet_MTases"/>
    <property type="match status" value="1"/>
</dbReference>
<dbReference type="GO" id="GO:0008757">
    <property type="term" value="F:S-adenosylmethionine-dependent methyltransferase activity"/>
    <property type="evidence" value="ECO:0007669"/>
    <property type="project" value="UniProtKB-ARBA"/>
</dbReference>
<sequence length="248" mass="25415">MTVATGLEVVENALLGGRVRLRQPARGYRAGMDAALLAATVAATAGERVVEAGCGAGAVLMQIAARRPGVQLAGLERDPALAALARENAALNGADAEVIEGDVAAGFRALGLPPFDHAVSNPPFFDDPGALRAPAAGKRGAWMADAGLAAWTRFLLKAVREGGTITVIHRADRLADLLAGLGATAGSFAVRPVHAFADEPAKRVLVRAVKTGKAPLRLLPALVLHDRGGGKHTAEAEAVLRGEAALPF</sequence>